<gene>
    <name evidence="6" type="primary">ubiX</name>
    <name evidence="8" type="ordered locus">Ferp_0092</name>
</gene>
<dbReference type="eggNOG" id="arCOG01703">
    <property type="taxonomic scope" value="Archaea"/>
</dbReference>
<dbReference type="HAMAP" id="MF_01984">
    <property type="entry name" value="ubiX_pad"/>
    <property type="match status" value="1"/>
</dbReference>
<sequence>MRIVVALTGASGQIYGIRLLEYLSKTDIETHLVISPAAKENIEIETEYSVEYVESLADFCYDYMDFTAPIASGSFKHDGMIVIPCSIKTASAIANSLNYNLIIRAADVTLKERRKLVLVVRETPLHSGHLRMLAKLSDLGAIVYPPVPAFYSKPKSLDDIVNHTVGRALDLLGVENNLYKPWMGRESISEKEFNL</sequence>
<dbReference type="AlphaFoldDB" id="D3S145"/>
<dbReference type="STRING" id="589924.Ferp_0092"/>
<feature type="binding site" evidence="6">
    <location>
        <begin position="86"/>
        <end position="89"/>
    </location>
    <ligand>
        <name>FMN</name>
        <dbReference type="ChEBI" id="CHEBI:58210"/>
    </ligand>
</feature>
<dbReference type="Proteomes" id="UP000002613">
    <property type="component" value="Chromosome"/>
</dbReference>
<evidence type="ECO:0000256" key="1">
    <source>
        <dbReference type="ARBA" id="ARBA00022602"/>
    </source>
</evidence>
<comment type="caution">
    <text evidence="6">Lacks conserved residue(s) required for the propagation of feature annotation.</text>
</comment>
<name>D3S145_FERPA</name>
<keyword evidence="2 6" id="KW-0285">Flavoprotein</keyword>
<evidence type="ECO:0000256" key="3">
    <source>
        <dbReference type="ARBA" id="ARBA00022643"/>
    </source>
</evidence>
<dbReference type="RefSeq" id="WP_012964630.1">
    <property type="nucleotide sequence ID" value="NC_013849.1"/>
</dbReference>
<dbReference type="PANTHER" id="PTHR43374">
    <property type="entry name" value="FLAVIN PRENYLTRANSFERASE"/>
    <property type="match status" value="1"/>
</dbReference>
<dbReference type="InterPro" id="IPR003382">
    <property type="entry name" value="Flavoprotein"/>
</dbReference>
<feature type="binding site" evidence="6">
    <location>
        <begin position="9"/>
        <end position="11"/>
    </location>
    <ligand>
        <name>FMN</name>
        <dbReference type="ChEBI" id="CHEBI:58210"/>
    </ligand>
</feature>
<dbReference type="FunFam" id="3.40.50.1950:FF:000001">
    <property type="entry name" value="Flavin prenyltransferase UbiX"/>
    <property type="match status" value="1"/>
</dbReference>
<dbReference type="EMBL" id="CP001899">
    <property type="protein sequence ID" value="ADC64281.1"/>
    <property type="molecule type" value="Genomic_DNA"/>
</dbReference>
<comment type="catalytic activity">
    <reaction evidence="6">
        <text>dimethylallyl phosphate + FMNH2 = prenylated FMNH2 + phosphate</text>
        <dbReference type="Rhea" id="RHEA:37743"/>
        <dbReference type="ChEBI" id="CHEBI:43474"/>
        <dbReference type="ChEBI" id="CHEBI:57618"/>
        <dbReference type="ChEBI" id="CHEBI:87467"/>
        <dbReference type="ChEBI" id="CHEBI:88052"/>
        <dbReference type="EC" id="2.5.1.129"/>
    </reaction>
</comment>
<feature type="domain" description="Flavoprotein" evidence="7">
    <location>
        <begin position="1"/>
        <end position="171"/>
    </location>
</feature>
<organism evidence="8 9">
    <name type="scientific">Ferroglobus placidus (strain DSM 10642 / AEDII12DO)</name>
    <dbReference type="NCBI Taxonomy" id="589924"/>
    <lineage>
        <taxon>Archaea</taxon>
        <taxon>Methanobacteriati</taxon>
        <taxon>Methanobacteriota</taxon>
        <taxon>Archaeoglobi</taxon>
        <taxon>Archaeoglobales</taxon>
        <taxon>Archaeoglobaceae</taxon>
        <taxon>Ferroglobus</taxon>
    </lineage>
</organism>
<evidence type="ECO:0000259" key="7">
    <source>
        <dbReference type="Pfam" id="PF02441"/>
    </source>
</evidence>
<proteinExistence type="inferred from homology"/>
<evidence type="ECO:0000256" key="6">
    <source>
        <dbReference type="HAMAP-Rule" id="MF_01984"/>
    </source>
</evidence>
<feature type="binding site" evidence="6">
    <location>
        <position position="167"/>
    </location>
    <ligand>
        <name>dimethylallyl phosphate</name>
        <dbReference type="ChEBI" id="CHEBI:88052"/>
    </ligand>
</feature>
<dbReference type="PaxDb" id="589924-Ferp_0092"/>
<comment type="similarity">
    <text evidence="5 6">Belongs to the UbiX/PAD1 family.</text>
</comment>
<dbReference type="EC" id="2.5.1.129" evidence="6"/>
<evidence type="ECO:0000313" key="8">
    <source>
        <dbReference type="EMBL" id="ADC64281.1"/>
    </source>
</evidence>
<dbReference type="InterPro" id="IPR004507">
    <property type="entry name" value="UbiX-like"/>
</dbReference>
<dbReference type="SUPFAM" id="SSF52507">
    <property type="entry name" value="Homo-oligomeric flavin-containing Cys decarboxylases, HFCD"/>
    <property type="match status" value="1"/>
</dbReference>
<keyword evidence="1 6" id="KW-0637">Prenyltransferase</keyword>
<keyword evidence="8" id="KW-0456">Lyase</keyword>
<evidence type="ECO:0000313" key="9">
    <source>
        <dbReference type="Proteomes" id="UP000002613"/>
    </source>
</evidence>
<accession>D3S145</accession>
<dbReference type="KEGG" id="fpl:Ferp_0092"/>
<evidence type="ECO:0000256" key="5">
    <source>
        <dbReference type="ARBA" id="ARBA00060793"/>
    </source>
</evidence>
<dbReference type="OrthoDB" id="9540at2157"/>
<dbReference type="GeneID" id="8777584"/>
<dbReference type="PANTHER" id="PTHR43374:SF1">
    <property type="entry name" value="FLAVIN PRENYLTRANSFERASE PAD1, MITOCHONDRIAL"/>
    <property type="match status" value="1"/>
</dbReference>
<reference evidence="8 9" key="2">
    <citation type="journal article" date="2011" name="Stand. Genomic Sci.">
        <title>Complete genome sequence of Ferroglobus placidus AEDII12DO.</title>
        <authorList>
            <person name="Anderson I."/>
            <person name="Risso C."/>
            <person name="Holmes D."/>
            <person name="Lucas S."/>
            <person name="Copeland A."/>
            <person name="Lapidus A."/>
            <person name="Cheng J.F."/>
            <person name="Bruce D."/>
            <person name="Goodwin L."/>
            <person name="Pitluck S."/>
            <person name="Saunders E."/>
            <person name="Brettin T."/>
            <person name="Detter J.C."/>
            <person name="Han C."/>
            <person name="Tapia R."/>
            <person name="Larimer F."/>
            <person name="Land M."/>
            <person name="Hauser L."/>
            <person name="Woyke T."/>
            <person name="Lovley D."/>
            <person name="Kyrpides N."/>
            <person name="Ivanova N."/>
        </authorList>
    </citation>
    <scope>NUCLEOTIDE SEQUENCE [LARGE SCALE GENOMIC DNA]</scope>
    <source>
        <strain evidence="9">DSM 10642 / AEDII12DO</strain>
    </source>
</reference>
<dbReference type="GO" id="GO:0106141">
    <property type="term" value="F:flavin prenyltransferase activity"/>
    <property type="evidence" value="ECO:0007669"/>
    <property type="project" value="UniProtKB-EC"/>
</dbReference>
<keyword evidence="3 6" id="KW-0288">FMN</keyword>
<dbReference type="NCBIfam" id="NF004685">
    <property type="entry name" value="PRK06029.1"/>
    <property type="match status" value="1"/>
</dbReference>
<feature type="binding site" evidence="6">
    <location>
        <position position="35"/>
    </location>
    <ligand>
        <name>FMN</name>
        <dbReference type="ChEBI" id="CHEBI:58210"/>
    </ligand>
</feature>
<keyword evidence="4 6" id="KW-0808">Transferase</keyword>
<feature type="binding site" evidence="6">
    <location>
        <position position="151"/>
    </location>
    <ligand>
        <name>dimethylallyl phosphate</name>
        <dbReference type="ChEBI" id="CHEBI:88052"/>
    </ligand>
</feature>
<dbReference type="InterPro" id="IPR036551">
    <property type="entry name" value="Flavin_trans-like"/>
</dbReference>
<dbReference type="Pfam" id="PF02441">
    <property type="entry name" value="Flavoprotein"/>
    <property type="match status" value="1"/>
</dbReference>
<protein>
    <recommendedName>
        <fullName evidence="6">Flavin prenyltransferase UbiX</fullName>
        <ecNumber evidence="6">2.5.1.129</ecNumber>
    </recommendedName>
</protein>
<comment type="function">
    <text evidence="6">Flavin prenyltransferase that catalyzes the synthesis of the prenylated FMN cofactor (prenyl-FMN) for 4-hydroxy-3-polyprenylbenzoic acid decarboxylase UbiD. The prenyltransferase is metal-independent and links a dimethylallyl moiety from dimethylallyl monophosphate (DMAP) to the flavin N5 and C6 atoms of FMN.</text>
</comment>
<dbReference type="GO" id="GO:0016831">
    <property type="term" value="F:carboxy-lyase activity"/>
    <property type="evidence" value="ECO:0007669"/>
    <property type="project" value="TreeGrafter"/>
</dbReference>
<dbReference type="NCBIfam" id="TIGR00421">
    <property type="entry name" value="ubiX_pad"/>
    <property type="match status" value="1"/>
</dbReference>
<reference evidence="9" key="1">
    <citation type="submission" date="2010-02" db="EMBL/GenBank/DDBJ databases">
        <title>Complete sequence of Ferroglobus placidus DSM 10642.</title>
        <authorList>
            <consortium name="US DOE Joint Genome Institute"/>
            <person name="Lucas S."/>
            <person name="Copeland A."/>
            <person name="Lapidus A."/>
            <person name="Cheng J.-F."/>
            <person name="Bruce D."/>
            <person name="Goodwin L."/>
            <person name="Pitluck S."/>
            <person name="Saunders E."/>
            <person name="Brettin T."/>
            <person name="Detter J.C."/>
            <person name="Han C."/>
            <person name="Tapia R."/>
            <person name="Larimer F."/>
            <person name="Land M."/>
            <person name="Hauser L."/>
            <person name="Kyrpides N."/>
            <person name="Ivanova N."/>
            <person name="Holmes D."/>
            <person name="Lovley D."/>
            <person name="Kyrpides N."/>
            <person name="Anderson I.J."/>
            <person name="Woyke T."/>
        </authorList>
    </citation>
    <scope>NUCLEOTIDE SEQUENCE [LARGE SCALE GENOMIC DNA]</scope>
    <source>
        <strain evidence="9">DSM 10642 / AEDII12DO</strain>
    </source>
</reference>
<dbReference type="HOGENOM" id="CLU_074522_0_1_2"/>
<feature type="binding site" evidence="6">
    <location>
        <position position="121"/>
    </location>
    <ligand>
        <name>FMN</name>
        <dbReference type="ChEBI" id="CHEBI:58210"/>
    </ligand>
</feature>
<evidence type="ECO:0000256" key="4">
    <source>
        <dbReference type="ARBA" id="ARBA00022679"/>
    </source>
</evidence>
<evidence type="ECO:0000256" key="2">
    <source>
        <dbReference type="ARBA" id="ARBA00022630"/>
    </source>
</evidence>
<dbReference type="Gene3D" id="3.40.50.1950">
    <property type="entry name" value="Flavin prenyltransferase-like"/>
    <property type="match status" value="1"/>
</dbReference>
<keyword evidence="9" id="KW-1185">Reference proteome</keyword>